<proteinExistence type="predicted"/>
<feature type="transmembrane region" description="Helical" evidence="1">
    <location>
        <begin position="29"/>
        <end position="51"/>
    </location>
</feature>
<sequence length="235" mass="25415">MGMVVLLSPEVFVLALVMAAHKNHGRLNATVFCLGSAMGLLLALGFGIWITPSAVLGEEHPSWLRFGLRAGIGTALLGIGLYRTWQFLTGKDDRVPQTQSSSSGWKAKFLTFFPSLNTNSEPSINTYYLASTFLIGLITTGLHPKTAVLAFAVGHEIAQASEALVKVSAFALFSILALLPALAPLFLTIVRPQAGPAIKQRCSDLLEKNGRWIAALICFAFAFILWKEALDVMPR</sequence>
<evidence type="ECO:0008006" key="4">
    <source>
        <dbReference type="Google" id="ProtNLM"/>
    </source>
</evidence>
<comment type="caution">
    <text evidence="2">The sequence shown here is derived from an EMBL/GenBank/DDBJ whole genome shotgun (WGS) entry which is preliminary data.</text>
</comment>
<protein>
    <recommendedName>
        <fullName evidence="4">GAP family protein</fullName>
    </recommendedName>
</protein>
<accession>A0A0R2XAJ1</accession>
<feature type="transmembrane region" description="Helical" evidence="1">
    <location>
        <begin position="127"/>
        <end position="152"/>
    </location>
</feature>
<feature type="transmembrane region" description="Helical" evidence="1">
    <location>
        <begin position="63"/>
        <end position="82"/>
    </location>
</feature>
<dbReference type="EMBL" id="LIDN01000167">
    <property type="protein sequence ID" value="KRP33130.1"/>
    <property type="molecule type" value="Genomic_DNA"/>
</dbReference>
<gene>
    <name evidence="2" type="ORF">ABS33_05195</name>
</gene>
<organism evidence="2 3">
    <name type="scientific">Verrucomicrobia subdivision 6 bacterium BACL9 MAG-120924-bin69</name>
    <dbReference type="NCBI Taxonomy" id="1655635"/>
    <lineage>
        <taxon>Bacteria</taxon>
        <taxon>Pseudomonadati</taxon>
        <taxon>Verrucomicrobiota</taxon>
        <taxon>Verrucomicrobiia</taxon>
        <taxon>Verrucomicrobiales</taxon>
        <taxon>Verrucomicrobia subdivision 6</taxon>
    </lineage>
</organism>
<keyword evidence="1" id="KW-1133">Transmembrane helix</keyword>
<evidence type="ECO:0000313" key="3">
    <source>
        <dbReference type="Proteomes" id="UP000051220"/>
    </source>
</evidence>
<reference evidence="2 3" key="1">
    <citation type="submission" date="2015-10" db="EMBL/GenBank/DDBJ databases">
        <title>Metagenome-Assembled Genomes uncover a global brackish microbiome.</title>
        <authorList>
            <person name="Hugerth L.W."/>
            <person name="Larsson J."/>
            <person name="Alneberg J."/>
            <person name="Lindh M.V."/>
            <person name="Legrand C."/>
            <person name="Pinhassi J."/>
            <person name="Andersson A.F."/>
        </authorList>
    </citation>
    <scope>NUCLEOTIDE SEQUENCE [LARGE SCALE GENOMIC DNA]</scope>
    <source>
        <strain evidence="2">BACL9 MAG-120924-bin69</strain>
    </source>
</reference>
<feature type="transmembrane region" description="Helical" evidence="1">
    <location>
        <begin position="164"/>
        <end position="190"/>
    </location>
</feature>
<dbReference type="Pfam" id="PF11139">
    <property type="entry name" value="SfLAP"/>
    <property type="match status" value="1"/>
</dbReference>
<evidence type="ECO:0000313" key="2">
    <source>
        <dbReference type="EMBL" id="KRP33130.1"/>
    </source>
</evidence>
<dbReference type="AlphaFoldDB" id="A0A0R2XAJ1"/>
<dbReference type="Proteomes" id="UP000051220">
    <property type="component" value="Unassembled WGS sequence"/>
</dbReference>
<feature type="transmembrane region" description="Helical" evidence="1">
    <location>
        <begin position="210"/>
        <end position="226"/>
    </location>
</feature>
<keyword evidence="1" id="KW-0472">Membrane</keyword>
<keyword evidence="1" id="KW-0812">Transmembrane</keyword>
<dbReference type="InterPro" id="IPR021315">
    <property type="entry name" value="Gap/Sap"/>
</dbReference>
<evidence type="ECO:0000256" key="1">
    <source>
        <dbReference type="SAM" id="Phobius"/>
    </source>
</evidence>
<name>A0A0R2XAJ1_9BACT</name>